<protein>
    <submittedName>
        <fullName evidence="2">Pimeloyl-ACP methyl ester carboxylesterase</fullName>
    </submittedName>
</protein>
<dbReference type="InterPro" id="IPR000073">
    <property type="entry name" value="AB_hydrolase_1"/>
</dbReference>
<comment type="caution">
    <text evidence="2">The sequence shown here is derived from an EMBL/GenBank/DDBJ whole genome shotgun (WGS) entry which is preliminary data.</text>
</comment>
<organism evidence="2 3">
    <name type="scientific">Actinophytocola oryzae</name>
    <dbReference type="NCBI Taxonomy" id="502181"/>
    <lineage>
        <taxon>Bacteria</taxon>
        <taxon>Bacillati</taxon>
        <taxon>Actinomycetota</taxon>
        <taxon>Actinomycetes</taxon>
        <taxon>Pseudonocardiales</taxon>
        <taxon>Pseudonocardiaceae</taxon>
    </lineage>
</organism>
<dbReference type="Proteomes" id="UP000294927">
    <property type="component" value="Unassembled WGS sequence"/>
</dbReference>
<dbReference type="PANTHER" id="PTHR37017:SF11">
    <property type="entry name" value="ESTERASE_LIPASE_THIOESTERASE DOMAIN-CONTAINING PROTEIN"/>
    <property type="match status" value="1"/>
</dbReference>
<dbReference type="PANTHER" id="PTHR37017">
    <property type="entry name" value="AB HYDROLASE-1 DOMAIN-CONTAINING PROTEIN-RELATED"/>
    <property type="match status" value="1"/>
</dbReference>
<dbReference type="OrthoDB" id="3827413at2"/>
<dbReference type="GO" id="GO:0003824">
    <property type="term" value="F:catalytic activity"/>
    <property type="evidence" value="ECO:0007669"/>
    <property type="project" value="UniProtKB-ARBA"/>
</dbReference>
<evidence type="ECO:0000313" key="2">
    <source>
        <dbReference type="EMBL" id="TDV56472.1"/>
    </source>
</evidence>
<dbReference type="AlphaFoldDB" id="A0A4R7W212"/>
<proteinExistence type="predicted"/>
<name>A0A4R7W212_9PSEU</name>
<dbReference type="InterPro" id="IPR052897">
    <property type="entry name" value="Sec-Metab_Biosynth_Hydrolase"/>
</dbReference>
<evidence type="ECO:0000313" key="3">
    <source>
        <dbReference type="Proteomes" id="UP000294927"/>
    </source>
</evidence>
<feature type="domain" description="AB hydrolase-1" evidence="1">
    <location>
        <begin position="7"/>
        <end position="272"/>
    </location>
</feature>
<reference evidence="2 3" key="1">
    <citation type="submission" date="2019-03" db="EMBL/GenBank/DDBJ databases">
        <title>Genomic Encyclopedia of Archaeal and Bacterial Type Strains, Phase II (KMG-II): from individual species to whole genera.</title>
        <authorList>
            <person name="Goeker M."/>
        </authorList>
    </citation>
    <scope>NUCLEOTIDE SEQUENCE [LARGE SCALE GENOMIC DNA]</scope>
    <source>
        <strain evidence="2 3">DSM 45499</strain>
    </source>
</reference>
<dbReference type="SUPFAM" id="SSF53474">
    <property type="entry name" value="alpha/beta-Hydrolases"/>
    <property type="match status" value="1"/>
</dbReference>
<accession>A0A4R7W212</accession>
<gene>
    <name evidence="2" type="ORF">CLV71_102539</name>
</gene>
<dbReference type="InterPro" id="IPR029058">
    <property type="entry name" value="AB_hydrolase_fold"/>
</dbReference>
<evidence type="ECO:0000259" key="1">
    <source>
        <dbReference type="Pfam" id="PF12697"/>
    </source>
</evidence>
<dbReference type="Pfam" id="PF12697">
    <property type="entry name" value="Abhydrolase_6"/>
    <property type="match status" value="1"/>
</dbReference>
<dbReference type="EMBL" id="SOCP01000002">
    <property type="protein sequence ID" value="TDV56472.1"/>
    <property type="molecule type" value="Genomic_DNA"/>
</dbReference>
<dbReference type="RefSeq" id="WP_133901710.1">
    <property type="nucleotide sequence ID" value="NZ_SOCP01000002.1"/>
</dbReference>
<keyword evidence="3" id="KW-1185">Reference proteome</keyword>
<dbReference type="Gene3D" id="3.40.50.1820">
    <property type="entry name" value="alpha/beta hydrolase"/>
    <property type="match status" value="1"/>
</dbReference>
<sequence length="279" mass="29477">MDLVPPVVLAHGFWHGSWCWSQVTEHLAGLGVPAVAVDLDGQGLKGSSPLARWRRPFDAAAYAAEPSRVAAVTASSAAATLVDQLRRIGNGRPCVLVSHSMGGVVATAAAELAPELVSDLVYVSAFAPVGGRPVNHYFSLAANAKRPVADLLTGDPTEIGALRIDTGDPERHPVIQDTLFNDVDDATAAAAISMLTPDAPAGITAETLTVTAARYGMVRHTYVVCLRDNAFPVDLQRAFVEEIDAISARPTAVVELDSSHSPFLSMPDELARVLARLDR</sequence>